<name>A0AAW0MW33_9GOBI</name>
<evidence type="ECO:0000313" key="2">
    <source>
        <dbReference type="EMBL" id="KAK7881427.1"/>
    </source>
</evidence>
<comment type="caution">
    <text evidence="2">The sequence shown here is derived from an EMBL/GenBank/DDBJ whole genome shotgun (WGS) entry which is preliminary data.</text>
</comment>
<feature type="region of interest" description="Disordered" evidence="1">
    <location>
        <begin position="138"/>
        <end position="202"/>
    </location>
</feature>
<accession>A0AAW0MW33</accession>
<dbReference type="AlphaFoldDB" id="A0AAW0MW33"/>
<dbReference type="Proteomes" id="UP001460270">
    <property type="component" value="Unassembled WGS sequence"/>
</dbReference>
<protein>
    <submittedName>
        <fullName evidence="2">Uncharacterized protein</fullName>
    </submittedName>
</protein>
<evidence type="ECO:0000256" key="1">
    <source>
        <dbReference type="SAM" id="MobiDB-lite"/>
    </source>
</evidence>
<organism evidence="2 3">
    <name type="scientific">Mugilogobius chulae</name>
    <name type="common">yellowstripe goby</name>
    <dbReference type="NCBI Taxonomy" id="88201"/>
    <lineage>
        <taxon>Eukaryota</taxon>
        <taxon>Metazoa</taxon>
        <taxon>Chordata</taxon>
        <taxon>Craniata</taxon>
        <taxon>Vertebrata</taxon>
        <taxon>Euteleostomi</taxon>
        <taxon>Actinopterygii</taxon>
        <taxon>Neopterygii</taxon>
        <taxon>Teleostei</taxon>
        <taxon>Neoteleostei</taxon>
        <taxon>Acanthomorphata</taxon>
        <taxon>Gobiaria</taxon>
        <taxon>Gobiiformes</taxon>
        <taxon>Gobioidei</taxon>
        <taxon>Gobiidae</taxon>
        <taxon>Gobionellinae</taxon>
        <taxon>Mugilogobius</taxon>
    </lineage>
</organism>
<reference evidence="3" key="1">
    <citation type="submission" date="2024-04" db="EMBL/GenBank/DDBJ databases">
        <title>Salinicola lusitanus LLJ914,a marine bacterium isolated from the Okinawa Trough.</title>
        <authorList>
            <person name="Li J."/>
        </authorList>
    </citation>
    <scope>NUCLEOTIDE SEQUENCE [LARGE SCALE GENOMIC DNA]</scope>
</reference>
<gene>
    <name evidence="2" type="ORF">WMY93_029836</name>
</gene>
<sequence>MDVQFVLHICMLESIISMTKALSDHLQCTELDLAAAIDLVFAVVDALGDKRSAEAWAQIWECASNMCEMLGINMHPPENYLRNKSGDARTSNLGLMTISAGRTKQLDVEVVIDRFAANHNNRRIVFCECFNSHWKHVERRGEKRRKNDGMKSEKGQRKRAETEDISEESWRTQERRRKNEEEELKEGRAKTEDCLRHNNILS</sequence>
<keyword evidence="3" id="KW-1185">Reference proteome</keyword>
<dbReference type="EMBL" id="JBBPFD010000022">
    <property type="protein sequence ID" value="KAK7881427.1"/>
    <property type="molecule type" value="Genomic_DNA"/>
</dbReference>
<feature type="compositionally biased region" description="Basic and acidic residues" evidence="1">
    <location>
        <begin position="139"/>
        <end position="196"/>
    </location>
</feature>
<proteinExistence type="predicted"/>
<evidence type="ECO:0000313" key="3">
    <source>
        <dbReference type="Proteomes" id="UP001460270"/>
    </source>
</evidence>